<dbReference type="PANTHER" id="PTHR12268:SF26">
    <property type="entry name" value="UTROPHIN"/>
    <property type="match status" value="1"/>
</dbReference>
<reference evidence="3" key="1">
    <citation type="submission" date="2012-01" db="EMBL/GenBank/DDBJ databases">
        <authorList>
            <person name="Walter R."/>
            <person name="Schartl M."/>
            <person name="Warren W."/>
        </authorList>
    </citation>
    <scope>NUCLEOTIDE SEQUENCE [LARGE SCALE GENOMIC DNA]</scope>
    <source>
        <strain evidence="3">JP 163 A</strain>
    </source>
</reference>
<dbReference type="PANTHER" id="PTHR12268">
    <property type="entry name" value="E3 UBIQUITIN-PROTEIN LIGASE KCMF1"/>
    <property type="match status" value="1"/>
</dbReference>
<accession>M3ZLI4</accession>
<dbReference type="GeneTree" id="ENSGT00940000153467"/>
<dbReference type="eggNOG" id="KOG4286">
    <property type="taxonomic scope" value="Eukaryota"/>
</dbReference>
<dbReference type="InterPro" id="IPR050774">
    <property type="entry name" value="KCMF1/Dystrophin"/>
</dbReference>
<evidence type="ECO:0000313" key="3">
    <source>
        <dbReference type="Proteomes" id="UP000002852"/>
    </source>
</evidence>
<reference evidence="2" key="3">
    <citation type="submission" date="2025-08" db="UniProtKB">
        <authorList>
            <consortium name="Ensembl"/>
        </authorList>
    </citation>
    <scope>IDENTIFICATION</scope>
    <source>
        <strain evidence="2">JP 163 A</strain>
    </source>
</reference>
<organism evidence="2 3">
    <name type="scientific">Xiphophorus maculatus</name>
    <name type="common">Southern platyfish</name>
    <name type="synonym">Platypoecilus maculatus</name>
    <dbReference type="NCBI Taxonomy" id="8083"/>
    <lineage>
        <taxon>Eukaryota</taxon>
        <taxon>Metazoa</taxon>
        <taxon>Chordata</taxon>
        <taxon>Craniata</taxon>
        <taxon>Vertebrata</taxon>
        <taxon>Euteleostomi</taxon>
        <taxon>Actinopterygii</taxon>
        <taxon>Neopterygii</taxon>
        <taxon>Teleostei</taxon>
        <taxon>Neoteleostei</taxon>
        <taxon>Acanthomorphata</taxon>
        <taxon>Ovalentaria</taxon>
        <taxon>Atherinomorphae</taxon>
        <taxon>Cyprinodontiformes</taxon>
        <taxon>Poeciliidae</taxon>
        <taxon>Poeciliinae</taxon>
        <taxon>Xiphophorus</taxon>
    </lineage>
</organism>
<dbReference type="STRING" id="8083.ENSXMAP00000003076"/>
<dbReference type="HOGENOM" id="CLU_000246_1_0_1"/>
<reference evidence="2" key="4">
    <citation type="submission" date="2025-09" db="UniProtKB">
        <authorList>
            <consortium name="Ensembl"/>
        </authorList>
    </citation>
    <scope>IDENTIFICATION</scope>
    <source>
        <strain evidence="2">JP 163 A</strain>
    </source>
</reference>
<dbReference type="InParanoid" id="M3ZLI4"/>
<dbReference type="SUPFAM" id="SSF46966">
    <property type="entry name" value="Spectrin repeat"/>
    <property type="match status" value="7"/>
</dbReference>
<dbReference type="Proteomes" id="UP000002852">
    <property type="component" value="Unassembled WGS sequence"/>
</dbReference>
<feature type="coiled-coil region" evidence="1">
    <location>
        <begin position="442"/>
        <end position="512"/>
    </location>
</feature>
<evidence type="ECO:0000256" key="1">
    <source>
        <dbReference type="SAM" id="Coils"/>
    </source>
</evidence>
<keyword evidence="1" id="KW-0175">Coiled coil</keyword>
<proteinExistence type="predicted"/>
<dbReference type="Pfam" id="PF00435">
    <property type="entry name" value="Spectrin"/>
    <property type="match status" value="3"/>
</dbReference>
<dbReference type="CDD" id="cd00176">
    <property type="entry name" value="SPEC"/>
    <property type="match status" value="1"/>
</dbReference>
<dbReference type="GO" id="GO:0005886">
    <property type="term" value="C:plasma membrane"/>
    <property type="evidence" value="ECO:0007669"/>
    <property type="project" value="TreeGrafter"/>
</dbReference>
<keyword evidence="3" id="KW-1185">Reference proteome</keyword>
<reference evidence="3" key="2">
    <citation type="journal article" date="2013" name="Nat. Genet.">
        <title>The genome of the platyfish, Xiphophorus maculatus, provides insights into evolutionary adaptation and several complex traits.</title>
        <authorList>
            <person name="Schartl M."/>
            <person name="Walter R.B."/>
            <person name="Shen Y."/>
            <person name="Garcia T."/>
            <person name="Catchen J."/>
            <person name="Amores A."/>
            <person name="Braasch I."/>
            <person name="Chalopin D."/>
            <person name="Volff J.N."/>
            <person name="Lesch K.P."/>
            <person name="Bisazza A."/>
            <person name="Minx P."/>
            <person name="Hillier L."/>
            <person name="Wilson R.K."/>
            <person name="Fuerstenberg S."/>
            <person name="Boore J."/>
            <person name="Searle S."/>
            <person name="Postlethwait J.H."/>
            <person name="Warren W.C."/>
        </authorList>
    </citation>
    <scope>NUCLEOTIDE SEQUENCE [LARGE SCALE GENOMIC DNA]</scope>
    <source>
        <strain evidence="3">JP 163 A</strain>
    </source>
</reference>
<name>M3ZLI4_XIPMA</name>
<evidence type="ECO:0000313" key="2">
    <source>
        <dbReference type="Ensembl" id="ENSXMAP00000003076.2"/>
    </source>
</evidence>
<dbReference type="InterPro" id="IPR002017">
    <property type="entry name" value="Spectrin_repeat"/>
</dbReference>
<dbReference type="Gene3D" id="1.20.58.60">
    <property type="match status" value="6"/>
</dbReference>
<sequence length="1367" mass="156046">SLIREWLAEKEDALNQVQTSNFRDPSEMNANVRQLTILKEDMEKKRRTLDKLSDAGQDVMQLLQSAEAGAKIEADTEELTHKWDNLVQKLEDCSFQVMEAVTDSGMSQMEEKVMEAAASPTFDQELAQPAPAKKRLVETDAEIRRELELQLKAKESTVREVTKEGRNLMEQLERDPAELQKWSQLSSKAREEHGMLQCVMGSMKDNQVERWLEAVQELLSRDATGIGDAENLQAELNQCKEYVTEMELMERSLMQMEENVMAVQATAVPGLVQWGQDKLDHCQERWATLSKQQLLSHQEHVAENQEKQLNLKKDLTEMQEWMAQVDEEFLMRDFEYKSPEDLEVSLEEMKEVWSCWMELLQYLDMEQGWLNTVEEKLQATENVPESTETVTEALESLEGVLRHPGDNRTQIRELGQTLIDGGILDELISEKLEAFNSRYDQLVGLEQQLQTLKENEQALQTLQESLNQLDHTLTSYLTDRVDAFQLPLEAQLQTIGAEIAAHELTVEEMKRRNVTNLPSPTAEGKPVRGATMLDQLQLQRKLREISTKYQLFQKPANFEQRMLDCKQVLDGAKAELPILDVKDVEPEIIQSHLSGCMKLYKLLSEVKLEVETVIKTGRQIVQKQQTENPKAMDEQLTALKLLYNDLGAQVTEGKQDLEKALSLSQKFDQESSALQEWLSTTEAQLQQKNSCGDMPADIEAEIRWANGLLKESEHRKEELSSLTEISAGLQTLVEGSEAQLEGKLCSLNEAWGQVRTWTEDWLSAVLLEQLDEISLRVDNVRDQAVILMTSRGPACRDVVEPKLAELNCNFDKVSQHIKSTQMDEEKASVEDLLRRGEELLPSIHGIHERQPEAMRDASPDEVVQIGDNLTQLNAEWDRLNRMHNQRKSFDRAIEEWGRFHCDLKDLSQWLTETEILLSESVGPDGQLDLGYARQHQEELEEGLSSHQPILTGLTRTGEQITGQLSSPDGPLLEEKLETLVQRWRAVKRQVLDRQRLTGEDPALLELVRRYEHLAVWLDQAENAASSLSVSATDENLKELKALAVEMDAQNERLGWLNKHAPQILASPSVSTQSRDHHVGKLRAINLKWSKALEVSMKDRKKDLEDLLAHSIELQKHQQLLPQEKGKVEQLAADWKALDGHLRQSLQVPVSPWTHQPSAVHMASLASEDSHLRAPYSADTVAPTDLNKRATEMADWLLLITQMLKSNIVTIGDTKEIRTTIGRLQVTKSDLEQRHSELEDIFTLAQNIKNKTSNVDVRTSISEKVEKVRSQWDSTQHGIEARLQQLEDMTVHSNQWEEKRKEVKTLIAHNEGLFHNLLQRAKDPLTKQLEDSKEFSQALGRDQVAAFNELSNHLLREYSSDDTRRIKE</sequence>
<protein>
    <submittedName>
        <fullName evidence="2">Utrophin</fullName>
    </submittedName>
</protein>
<feature type="coiled-coil region" evidence="1">
    <location>
        <begin position="229"/>
        <end position="266"/>
    </location>
</feature>
<dbReference type="InterPro" id="IPR018159">
    <property type="entry name" value="Spectrin/alpha-actinin"/>
</dbReference>
<dbReference type="SMART" id="SM00150">
    <property type="entry name" value="SPEC"/>
    <property type="match status" value="7"/>
</dbReference>
<dbReference type="OMA" id="DNQVERW"/>
<dbReference type="Ensembl" id="ENSXMAT00000003081.2">
    <property type="protein sequence ID" value="ENSXMAP00000003076.2"/>
    <property type="gene ID" value="ENSXMAG00000003011.2"/>
</dbReference>